<accession>A0A517KXT0</accession>
<evidence type="ECO:0000256" key="4">
    <source>
        <dbReference type="ARBA" id="ARBA00022737"/>
    </source>
</evidence>
<evidence type="ECO:0000256" key="5">
    <source>
        <dbReference type="PROSITE-ProRule" id="PRU00221"/>
    </source>
</evidence>
<dbReference type="GO" id="GO:0120330">
    <property type="term" value="C:rixosome complex"/>
    <property type="evidence" value="ECO:0007669"/>
    <property type="project" value="UniProtKB-UniRule"/>
</dbReference>
<dbReference type="InterPro" id="IPR015943">
    <property type="entry name" value="WD40/YVTN_repeat-like_dom_sf"/>
</dbReference>
<feature type="compositionally biased region" description="Acidic residues" evidence="7">
    <location>
        <begin position="567"/>
        <end position="581"/>
    </location>
</feature>
<evidence type="ECO:0000256" key="2">
    <source>
        <dbReference type="ARBA" id="ARBA00010143"/>
    </source>
</evidence>
<feature type="region of interest" description="Disordered" evidence="7">
    <location>
        <begin position="518"/>
        <end position="588"/>
    </location>
</feature>
<name>A0A517KXT0_9PEZI</name>
<organism evidence="8 9">
    <name type="scientific">Venturia effusa</name>
    <dbReference type="NCBI Taxonomy" id="50376"/>
    <lineage>
        <taxon>Eukaryota</taxon>
        <taxon>Fungi</taxon>
        <taxon>Dikarya</taxon>
        <taxon>Ascomycota</taxon>
        <taxon>Pezizomycotina</taxon>
        <taxon>Dothideomycetes</taxon>
        <taxon>Pleosporomycetidae</taxon>
        <taxon>Venturiales</taxon>
        <taxon>Venturiaceae</taxon>
        <taxon>Venturia</taxon>
    </lineage>
</organism>
<feature type="region of interest" description="Disordered" evidence="7">
    <location>
        <begin position="458"/>
        <end position="481"/>
    </location>
</feature>
<comment type="subunit">
    <text evidence="6">Component of the RIX1 complex, composed of IPI1, RIX1/IPI2 and IPI3 in a 1:2:2 stoichiometry. The complex interacts (via RIX1) with MDN1 (via its hexameric AAA ATPase ring) and the pre-60S ribosome particles.</text>
</comment>
<evidence type="ECO:0000256" key="1">
    <source>
        <dbReference type="ARBA" id="ARBA00002355"/>
    </source>
</evidence>
<dbReference type="SUPFAM" id="SSF50978">
    <property type="entry name" value="WD40 repeat-like"/>
    <property type="match status" value="1"/>
</dbReference>
<dbReference type="GO" id="GO:0005656">
    <property type="term" value="C:nuclear pre-replicative complex"/>
    <property type="evidence" value="ECO:0007669"/>
    <property type="project" value="TreeGrafter"/>
</dbReference>
<dbReference type="EMBL" id="CP042185">
    <property type="protein sequence ID" value="QDS68195.1"/>
    <property type="molecule type" value="Genomic_DNA"/>
</dbReference>
<evidence type="ECO:0000256" key="7">
    <source>
        <dbReference type="SAM" id="MobiDB-lite"/>
    </source>
</evidence>
<comment type="similarity">
    <text evidence="2 6">Belongs to the WD repeat IPI3/WDR18 family.</text>
</comment>
<dbReference type="InterPro" id="IPR045227">
    <property type="entry name" value="WDR18/Ipi3/RID3"/>
</dbReference>
<keyword evidence="9" id="KW-1185">Reference proteome</keyword>
<dbReference type="InterPro" id="IPR036322">
    <property type="entry name" value="WD40_repeat_dom_sf"/>
</dbReference>
<dbReference type="Pfam" id="PF00400">
    <property type="entry name" value="WD40"/>
    <property type="match status" value="2"/>
</dbReference>
<gene>
    <name evidence="8" type="ORF">FKW77_010534</name>
</gene>
<proteinExistence type="inferred from homology"/>
<dbReference type="SMART" id="SM00320">
    <property type="entry name" value="WD40"/>
    <property type="match status" value="4"/>
</dbReference>
<keyword evidence="6" id="KW-0698">rRNA processing</keyword>
<feature type="compositionally biased region" description="Polar residues" evidence="7">
    <location>
        <begin position="466"/>
        <end position="481"/>
    </location>
</feature>
<dbReference type="OrthoDB" id="756370at2759"/>
<dbReference type="PANTHER" id="PTHR18763:SF0">
    <property type="entry name" value="WD REPEAT-CONTAINING PROTEIN 18"/>
    <property type="match status" value="1"/>
</dbReference>
<comment type="function">
    <text evidence="1 6">Component of the RIX1 complex required for processing of ITS2 sequences from 35S pre-rRNA.</text>
</comment>
<evidence type="ECO:0000313" key="9">
    <source>
        <dbReference type="Proteomes" id="UP000316270"/>
    </source>
</evidence>
<keyword evidence="4" id="KW-0677">Repeat</keyword>
<evidence type="ECO:0000313" key="8">
    <source>
        <dbReference type="EMBL" id="QDS68195.1"/>
    </source>
</evidence>
<dbReference type="PROSITE" id="PS50294">
    <property type="entry name" value="WD_REPEATS_REGION"/>
    <property type="match status" value="1"/>
</dbReference>
<dbReference type="InterPro" id="IPR001680">
    <property type="entry name" value="WD40_rpt"/>
</dbReference>
<comment type="subcellular location">
    <subcellularLocation>
        <location evidence="6">Nucleus</location>
    </subcellularLocation>
</comment>
<dbReference type="GO" id="GO:0006364">
    <property type="term" value="P:rRNA processing"/>
    <property type="evidence" value="ECO:0007669"/>
    <property type="project" value="UniProtKB-UniRule"/>
</dbReference>
<evidence type="ECO:0000256" key="3">
    <source>
        <dbReference type="ARBA" id="ARBA00022574"/>
    </source>
</evidence>
<reference evidence="8 9" key="1">
    <citation type="submission" date="2019-07" db="EMBL/GenBank/DDBJ databases">
        <title>Finished genome of Venturia effusa.</title>
        <authorList>
            <person name="Young C.A."/>
            <person name="Cox M.P."/>
            <person name="Ganley A.R.D."/>
            <person name="David W.J."/>
        </authorList>
    </citation>
    <scope>NUCLEOTIDE SEQUENCE [LARGE SCALE GENOMIC DNA]</scope>
    <source>
        <strain evidence="9">albino</strain>
    </source>
</reference>
<dbReference type="PROSITE" id="PS50082">
    <property type="entry name" value="WD_REPEATS_2"/>
    <property type="match status" value="1"/>
</dbReference>
<keyword evidence="6" id="KW-0539">Nucleus</keyword>
<dbReference type="STRING" id="50376.A0A517KXT0"/>
<feature type="repeat" description="WD" evidence="5">
    <location>
        <begin position="124"/>
        <end position="159"/>
    </location>
</feature>
<evidence type="ECO:0000256" key="6">
    <source>
        <dbReference type="RuleBase" id="RU369067"/>
    </source>
</evidence>
<dbReference type="FunFam" id="2.130.10.10:FF:000929">
    <property type="entry name" value="Ribosomal assembly complex component Ipi3"/>
    <property type="match status" value="1"/>
</dbReference>
<keyword evidence="3 5" id="KW-0853">WD repeat</keyword>
<dbReference type="Gene3D" id="2.130.10.10">
    <property type="entry name" value="YVTN repeat-like/Quinoprotein amine dehydrogenase"/>
    <property type="match status" value="2"/>
</dbReference>
<feature type="compositionally biased region" description="Basic and acidic residues" evidence="7">
    <location>
        <begin position="518"/>
        <end position="537"/>
    </location>
</feature>
<dbReference type="AlphaFoldDB" id="A0A517KXT0"/>
<protein>
    <recommendedName>
        <fullName evidence="6">Pre-rRNA-processing protein IPI3</fullName>
    </recommendedName>
</protein>
<dbReference type="PANTHER" id="PTHR18763">
    <property type="entry name" value="WD-REPEAT PROTEIN 18"/>
    <property type="match status" value="1"/>
</dbReference>
<sequence>MLTEHFIASIATPVKASNTHVTKDAGVFVHELRPLAGQRSFFKKSATKDQCLAVSDTHIFAAQAEKAVIHVYNREKGNQEAAIPFNERITCIVLAKDESVLILGTESGRILLWEVCTGRLTSTPQSHLQQVTSIAVDPSSQLLLSGSADSNIHVWSINSLLAFTKPDSSAQEDPRAPKHTLSTHRSGITTLACGHSRGQANIAISTSSDQTAIVWNYCKGIALRIYLLGGIPRALALDSLDRGFYISYDDGSVQLVDLYASTGSTNLLHDESQSQSAIQPGKEHLWTVEGQELGAGLSLSLNFDGSQLLSGHNGGKIVSWDTGKGRFGSVLNTLPGPVTNLAMLSPRGFPHQETRSFRLHTVMKPRINSEDSSSGYSSMIPSTYTFNAQLIRQLPSIQYSATEYPETRSSSSKSAFEIALAHSCFPNSMLDEGLAELMAWREGPVGGAGVFTTKVKEQEQEESFMPLSTSSGKKSKGQPVTLNAEQENEMLRKRIAALQRTQTISFKQLAEQKKEIKALTEEQKMRDRREAGRLQTREDEDMENAGHSSGDDEEKESGSEQAATSSENEDDSDEELEDEGSDSSSDRG</sequence>
<dbReference type="Proteomes" id="UP000316270">
    <property type="component" value="Chromosome 1"/>
</dbReference>
<dbReference type="GO" id="GO:0006261">
    <property type="term" value="P:DNA-templated DNA replication"/>
    <property type="evidence" value="ECO:0007669"/>
    <property type="project" value="TreeGrafter"/>
</dbReference>